<sequence>MVKCCEVASLQGKYIIFNVRKYP</sequence>
<name>A0A0E9VQW7_ANGAN</name>
<reference evidence="1" key="2">
    <citation type="journal article" date="2015" name="Fish Shellfish Immunol.">
        <title>Early steps in the European eel (Anguilla anguilla)-Vibrio vulnificus interaction in the gills: Role of the RtxA13 toxin.</title>
        <authorList>
            <person name="Callol A."/>
            <person name="Pajuelo D."/>
            <person name="Ebbesson L."/>
            <person name="Teles M."/>
            <person name="MacKenzie S."/>
            <person name="Amaro C."/>
        </authorList>
    </citation>
    <scope>NUCLEOTIDE SEQUENCE</scope>
</reference>
<evidence type="ECO:0000313" key="1">
    <source>
        <dbReference type="EMBL" id="JAH80456.1"/>
    </source>
</evidence>
<reference evidence="1" key="1">
    <citation type="submission" date="2014-11" db="EMBL/GenBank/DDBJ databases">
        <authorList>
            <person name="Amaro Gonzalez C."/>
        </authorList>
    </citation>
    <scope>NUCLEOTIDE SEQUENCE</scope>
</reference>
<protein>
    <submittedName>
        <fullName evidence="1">Uncharacterized protein</fullName>
    </submittedName>
</protein>
<dbReference type="EMBL" id="GBXM01028121">
    <property type="protein sequence ID" value="JAH80456.1"/>
    <property type="molecule type" value="Transcribed_RNA"/>
</dbReference>
<organism evidence="1">
    <name type="scientific">Anguilla anguilla</name>
    <name type="common">European freshwater eel</name>
    <name type="synonym">Muraena anguilla</name>
    <dbReference type="NCBI Taxonomy" id="7936"/>
    <lineage>
        <taxon>Eukaryota</taxon>
        <taxon>Metazoa</taxon>
        <taxon>Chordata</taxon>
        <taxon>Craniata</taxon>
        <taxon>Vertebrata</taxon>
        <taxon>Euteleostomi</taxon>
        <taxon>Actinopterygii</taxon>
        <taxon>Neopterygii</taxon>
        <taxon>Teleostei</taxon>
        <taxon>Anguilliformes</taxon>
        <taxon>Anguillidae</taxon>
        <taxon>Anguilla</taxon>
    </lineage>
</organism>
<proteinExistence type="predicted"/>
<accession>A0A0E9VQW7</accession>
<dbReference type="AlphaFoldDB" id="A0A0E9VQW7"/>